<reference evidence="5 6" key="1">
    <citation type="submission" date="2019-11" db="EMBL/GenBank/DDBJ databases">
        <authorList>
            <person name="Cho J.-C."/>
        </authorList>
    </citation>
    <scope>NUCLEOTIDE SEQUENCE [LARGE SCALE GENOMIC DNA]</scope>
    <source>
        <strain evidence="5 6">JH702</strain>
    </source>
</reference>
<evidence type="ECO:0000256" key="1">
    <source>
        <dbReference type="ARBA" id="ARBA00010923"/>
    </source>
</evidence>
<dbReference type="GO" id="GO:0004519">
    <property type="term" value="F:endonuclease activity"/>
    <property type="evidence" value="ECO:0007669"/>
    <property type="project" value="UniProtKB-KW"/>
</dbReference>
<accession>A0ABD4XMU0</accession>
<sequence>MREGWRSSTLGDACDLIKRGITPKYIEDTGIRILNQKCVRDHAVDYSLARRHDSSLKRVPEERIVRLGDVLVNSTGVGTLGRVAQIRNEFEEAVTVDSHVTIVRPKQSIFYLDFFGYMMIRIESQIAESGEGASGQTELSRSSLAQNFKVQYPESLSQQQRIVAILDEAFAGIASAVESAEKNLNNATQIFDNYLNGALTQTRDGWETTVVGDLCTLKSGTTVSKNLEKPSGDLPYLKVADMNFPGNEMSIISSSRFLDMSDISKSAVFPVGTTIFPKRGGAIATNKKRITETPICTDLNVMGVIPPSNLLPKLLYYYFQNVDMRELGSGSSIPQINNYDIEPMSISFPRSEDEQSKIVEQLDTLGEQTHRLLSIYREKLDALTELKKSILQKAFSGELTAEPDKTLAEAGL</sequence>
<evidence type="ECO:0000259" key="4">
    <source>
        <dbReference type="Pfam" id="PF01420"/>
    </source>
</evidence>
<proteinExistence type="inferred from homology"/>
<evidence type="ECO:0000313" key="6">
    <source>
        <dbReference type="Proteomes" id="UP001321249"/>
    </source>
</evidence>
<comment type="similarity">
    <text evidence="1">Belongs to the type-I restriction system S methylase family.</text>
</comment>
<evidence type="ECO:0000256" key="2">
    <source>
        <dbReference type="ARBA" id="ARBA00022747"/>
    </source>
</evidence>
<dbReference type="InterPro" id="IPR052021">
    <property type="entry name" value="Type-I_RS_S_subunit"/>
</dbReference>
<dbReference type="InterPro" id="IPR000055">
    <property type="entry name" value="Restrct_endonuc_typeI_TRD"/>
</dbReference>
<feature type="domain" description="Type I restriction modification DNA specificity" evidence="4">
    <location>
        <begin position="3"/>
        <end position="171"/>
    </location>
</feature>
<dbReference type="AlphaFoldDB" id="A0ABD4XMU0"/>
<name>A0ABD4XMU0_9CHLR</name>
<dbReference type="Proteomes" id="UP001321249">
    <property type="component" value="Unassembled WGS sequence"/>
</dbReference>
<keyword evidence="3" id="KW-0238">DNA-binding</keyword>
<dbReference type="GO" id="GO:0009307">
    <property type="term" value="P:DNA restriction-modification system"/>
    <property type="evidence" value="ECO:0007669"/>
    <property type="project" value="UniProtKB-KW"/>
</dbReference>
<dbReference type="GO" id="GO:0003677">
    <property type="term" value="F:DNA binding"/>
    <property type="evidence" value="ECO:0007669"/>
    <property type="project" value="UniProtKB-KW"/>
</dbReference>
<keyword evidence="5" id="KW-0378">Hydrolase</keyword>
<dbReference type="SUPFAM" id="SSF116734">
    <property type="entry name" value="DNA methylase specificity domain"/>
    <property type="match status" value="2"/>
</dbReference>
<evidence type="ECO:0000256" key="3">
    <source>
        <dbReference type="ARBA" id="ARBA00023125"/>
    </source>
</evidence>
<protein>
    <submittedName>
        <fullName evidence="5">Restriction endonuclease subunit S</fullName>
    </submittedName>
</protein>
<dbReference type="PANTHER" id="PTHR30408:SF12">
    <property type="entry name" value="TYPE I RESTRICTION ENZYME MJAVIII SPECIFICITY SUBUNIT"/>
    <property type="match status" value="1"/>
</dbReference>
<dbReference type="PANTHER" id="PTHR30408">
    <property type="entry name" value="TYPE-1 RESTRICTION ENZYME ECOKI SPECIFICITY PROTEIN"/>
    <property type="match status" value="1"/>
</dbReference>
<comment type="caution">
    <text evidence="5">The sequence shown here is derived from an EMBL/GenBank/DDBJ whole genome shotgun (WGS) entry which is preliminary data.</text>
</comment>
<dbReference type="EMBL" id="WMBE01000001">
    <property type="protein sequence ID" value="MDG0865764.1"/>
    <property type="molecule type" value="Genomic_DNA"/>
</dbReference>
<keyword evidence="2" id="KW-0680">Restriction system</keyword>
<dbReference type="Gene3D" id="3.90.220.20">
    <property type="entry name" value="DNA methylase specificity domains"/>
    <property type="match status" value="2"/>
</dbReference>
<evidence type="ECO:0000313" key="5">
    <source>
        <dbReference type="EMBL" id="MDG0865764.1"/>
    </source>
</evidence>
<dbReference type="RefSeq" id="WP_342835739.1">
    <property type="nucleotide sequence ID" value="NZ_WMBE01000001.1"/>
</dbReference>
<organism evidence="5 6">
    <name type="scientific">Candidatus Lucifugimonas marina</name>
    <dbReference type="NCBI Taxonomy" id="3038979"/>
    <lineage>
        <taxon>Bacteria</taxon>
        <taxon>Bacillati</taxon>
        <taxon>Chloroflexota</taxon>
        <taxon>Dehalococcoidia</taxon>
        <taxon>SAR202 cluster</taxon>
        <taxon>Candidatus Lucifugimonadales</taxon>
        <taxon>Candidatus Lucifugimonadaceae</taxon>
        <taxon>Candidatus Lucifugimonas</taxon>
    </lineage>
</organism>
<feature type="domain" description="Type I restriction modification DNA specificity" evidence="4">
    <location>
        <begin position="204"/>
        <end position="369"/>
    </location>
</feature>
<dbReference type="InterPro" id="IPR044946">
    <property type="entry name" value="Restrct_endonuc_typeI_TRD_sf"/>
</dbReference>
<gene>
    <name evidence="5" type="ORF">GKO46_01580</name>
</gene>
<keyword evidence="5" id="KW-0255">Endonuclease</keyword>
<dbReference type="Pfam" id="PF01420">
    <property type="entry name" value="Methylase_S"/>
    <property type="match status" value="2"/>
</dbReference>
<keyword evidence="5" id="KW-0540">Nuclease</keyword>